<name>A0A232F022_9HYME</name>
<sequence>MNTLRNKIIDRRIPRNILLQFQKLATTASVNSSSEIQVPIRKERGPTDILEALETTISRDPTAADYKFIDDPLLIPTSLSKKRMYSLARESGKKAAMWILQEHADILKSDLSQPLVQAFLPVNQYKTKEQVSEQILNDLIKQARIADVLHVYKLLEGEVTKETKQAILELLCFYNSNTELIPEEFPEERSYQPEAEVFKNTWNNNPEVEKLFGELKADEATAAAAYNALICGTAKYYKVDRAWQLYNECLDTNIPLAIHSYNSMIHLVPLLKDNNEDRIIMIKTILQNMVKNGVKPNIGTLNAALKSASLLQTHGIAKELTRSLLAEFKSIGVEPCLASYYYVLLTFCRENGSVSNVLPEILNELEKREELITQDPADKNFFFQAMEVASKHLHDLAVGDRVHKLLLTKKNYKFIGGRLKESVYYRNYLQLILTSETIDEFMKVYNFLVPHVYIPEPAVMRDIIEMLELNESEKAIELLPQFLSQIVQFDMLDRHQIMKLIFKLMTRHCTPPLGSPLHQQYANMAWTLWTHIQEVNQKRMQRTMWPASIYGDMAVLLIRGNEFEKMLEVLNFLVKSLDAVVGSIYPNRLQEIFAACLDRGHVPGALLTVEYACEYGMVDAELMAKTIKKQLPLSPAQEHQLLSLLGSKHFDSKATSEK</sequence>
<evidence type="ECO:0000256" key="1">
    <source>
        <dbReference type="ARBA" id="ARBA00004173"/>
    </source>
</evidence>
<organism evidence="5 6">
    <name type="scientific">Trichomalopsis sarcophagae</name>
    <dbReference type="NCBI Taxonomy" id="543379"/>
    <lineage>
        <taxon>Eukaryota</taxon>
        <taxon>Metazoa</taxon>
        <taxon>Ecdysozoa</taxon>
        <taxon>Arthropoda</taxon>
        <taxon>Hexapoda</taxon>
        <taxon>Insecta</taxon>
        <taxon>Pterygota</taxon>
        <taxon>Neoptera</taxon>
        <taxon>Endopterygota</taxon>
        <taxon>Hymenoptera</taxon>
        <taxon>Apocrita</taxon>
        <taxon>Proctotrupomorpha</taxon>
        <taxon>Chalcidoidea</taxon>
        <taxon>Pteromalidae</taxon>
        <taxon>Pteromalinae</taxon>
        <taxon>Trichomalopsis</taxon>
    </lineage>
</organism>
<dbReference type="Gene3D" id="1.25.40.10">
    <property type="entry name" value="Tetratricopeptide repeat domain"/>
    <property type="match status" value="1"/>
</dbReference>
<keyword evidence="4" id="KW-0496">Mitochondrion</keyword>
<dbReference type="PANTHER" id="PTHR16276:SF1">
    <property type="entry name" value="SMALL RIBOSOMAL SUBUNIT PROTEIN MS39"/>
    <property type="match status" value="1"/>
</dbReference>
<keyword evidence="2" id="KW-0677">Repeat</keyword>
<gene>
    <name evidence="5" type="ORF">TSAR_004194</name>
</gene>
<protein>
    <submittedName>
        <fullName evidence="5">Uncharacterized protein</fullName>
    </submittedName>
</protein>
<dbReference type="STRING" id="543379.A0A232F022"/>
<evidence type="ECO:0000313" key="6">
    <source>
        <dbReference type="Proteomes" id="UP000215335"/>
    </source>
</evidence>
<keyword evidence="6" id="KW-1185">Reference proteome</keyword>
<dbReference type="Pfam" id="PF22330">
    <property type="entry name" value="Rib_mS39_PPR"/>
    <property type="match status" value="1"/>
</dbReference>
<keyword evidence="3" id="KW-0809">Transit peptide</keyword>
<dbReference type="AlphaFoldDB" id="A0A232F022"/>
<dbReference type="GO" id="GO:0005739">
    <property type="term" value="C:mitochondrion"/>
    <property type="evidence" value="ECO:0007669"/>
    <property type="project" value="UniProtKB-SubCell"/>
</dbReference>
<evidence type="ECO:0000256" key="2">
    <source>
        <dbReference type="ARBA" id="ARBA00022737"/>
    </source>
</evidence>
<dbReference type="OrthoDB" id="185373at2759"/>
<evidence type="ECO:0000256" key="4">
    <source>
        <dbReference type="ARBA" id="ARBA00023128"/>
    </source>
</evidence>
<dbReference type="GO" id="GO:0032543">
    <property type="term" value="P:mitochondrial translation"/>
    <property type="evidence" value="ECO:0007669"/>
    <property type="project" value="InterPro"/>
</dbReference>
<proteinExistence type="predicted"/>
<evidence type="ECO:0000256" key="3">
    <source>
        <dbReference type="ARBA" id="ARBA00022946"/>
    </source>
</evidence>
<dbReference type="InterPro" id="IPR055063">
    <property type="entry name" value="Rib_mS39_PPR"/>
</dbReference>
<dbReference type="EMBL" id="NNAY01001437">
    <property type="protein sequence ID" value="OXU23975.1"/>
    <property type="molecule type" value="Genomic_DNA"/>
</dbReference>
<evidence type="ECO:0000313" key="5">
    <source>
        <dbReference type="EMBL" id="OXU23975.1"/>
    </source>
</evidence>
<dbReference type="GO" id="GO:0019843">
    <property type="term" value="F:rRNA binding"/>
    <property type="evidence" value="ECO:0007669"/>
    <property type="project" value="InterPro"/>
</dbReference>
<accession>A0A232F022</accession>
<comment type="caution">
    <text evidence="5">The sequence shown here is derived from an EMBL/GenBank/DDBJ whole genome shotgun (WGS) entry which is preliminary data.</text>
</comment>
<comment type="subcellular location">
    <subcellularLocation>
        <location evidence="1">Mitochondrion</location>
    </subcellularLocation>
</comment>
<dbReference type="InterPro" id="IPR011990">
    <property type="entry name" value="TPR-like_helical_dom_sf"/>
</dbReference>
<dbReference type="InterPro" id="IPR037387">
    <property type="entry name" value="PTCD3"/>
</dbReference>
<dbReference type="GO" id="GO:0043024">
    <property type="term" value="F:ribosomal small subunit binding"/>
    <property type="evidence" value="ECO:0007669"/>
    <property type="project" value="InterPro"/>
</dbReference>
<dbReference type="Proteomes" id="UP000215335">
    <property type="component" value="Unassembled WGS sequence"/>
</dbReference>
<reference evidence="5 6" key="1">
    <citation type="journal article" date="2017" name="Curr. Biol.">
        <title>The Evolution of Venom by Co-option of Single-Copy Genes.</title>
        <authorList>
            <person name="Martinson E.O."/>
            <person name="Mrinalini"/>
            <person name="Kelkar Y.D."/>
            <person name="Chang C.H."/>
            <person name="Werren J.H."/>
        </authorList>
    </citation>
    <scope>NUCLEOTIDE SEQUENCE [LARGE SCALE GENOMIC DNA]</scope>
    <source>
        <strain evidence="5 6">Alberta</strain>
        <tissue evidence="5">Whole body</tissue>
    </source>
</reference>
<dbReference type="PANTHER" id="PTHR16276">
    <property type="entry name" value="PENTATRICOPEPTIDE REPEAT DOMAIN-CONTAINING PROTEIN 3"/>
    <property type="match status" value="1"/>
</dbReference>